<organism evidence="1">
    <name type="scientific">uncultured bacterium A1Q1_fos_1231</name>
    <dbReference type="NCBI Taxonomy" id="1256544"/>
    <lineage>
        <taxon>Bacteria</taxon>
        <taxon>environmental samples</taxon>
    </lineage>
</organism>
<name>L7VQ70_9BACT</name>
<dbReference type="EMBL" id="JX649860">
    <property type="protein sequence ID" value="AGC71032.1"/>
    <property type="molecule type" value="Genomic_DNA"/>
</dbReference>
<protein>
    <submittedName>
        <fullName evidence="1">Uncharacterized protein</fullName>
    </submittedName>
</protein>
<reference evidence="1" key="1">
    <citation type="submission" date="2012-09" db="EMBL/GenBank/DDBJ databases">
        <title>Metagenomic Characterization of a Microbial Community in Wastewater Detects High Levels of Antibiotic Resistance.</title>
        <authorList>
            <person name="Abrams M."/>
            <person name="Caldwell A."/>
            <person name="Vandaei E."/>
            <person name="Lee W."/>
            <person name="Perrott J."/>
            <person name="Khan S.Y."/>
            <person name="Ta J."/>
            <person name="Romero D."/>
            <person name="Nguyen V."/>
            <person name="Pourmand N."/>
            <person name="Ouverney C.C."/>
        </authorList>
    </citation>
    <scope>NUCLEOTIDE SEQUENCE</scope>
</reference>
<dbReference type="AlphaFoldDB" id="L7VQ70"/>
<proteinExistence type="predicted"/>
<sequence>MDTQRLGILRGKVALSGHGWKAQIAIIEQAFRAVYDEGFA</sequence>
<evidence type="ECO:0000313" key="1">
    <source>
        <dbReference type="EMBL" id="AGC71032.1"/>
    </source>
</evidence>
<accession>L7VQ70</accession>